<keyword evidence="4" id="KW-0597">Phosphoprotein</keyword>
<dbReference type="InterPro" id="IPR049680">
    <property type="entry name" value="FLVCR1-2_SLC49-like"/>
</dbReference>
<evidence type="ECO:0000256" key="9">
    <source>
        <dbReference type="ARBA" id="ARBA00023170"/>
    </source>
</evidence>
<dbReference type="InterPro" id="IPR036259">
    <property type="entry name" value="MFS_trans_sf"/>
</dbReference>
<dbReference type="GO" id="GO:0097037">
    <property type="term" value="P:heme export"/>
    <property type="evidence" value="ECO:0007669"/>
    <property type="project" value="TreeGrafter"/>
</dbReference>
<evidence type="ECO:0000256" key="7">
    <source>
        <dbReference type="ARBA" id="ARBA00023057"/>
    </source>
</evidence>
<keyword evidence="22" id="KW-1185">Reference proteome</keyword>
<dbReference type="PANTHER" id="PTHR10924:SF4">
    <property type="entry name" value="GH15861P"/>
    <property type="match status" value="1"/>
</dbReference>
<feature type="transmembrane region" description="Helical" evidence="19">
    <location>
        <begin position="483"/>
        <end position="502"/>
    </location>
</feature>
<dbReference type="Proteomes" id="UP000192578">
    <property type="component" value="Unassembled WGS sequence"/>
</dbReference>
<dbReference type="CDD" id="cd17398">
    <property type="entry name" value="MFS_FLVCR_like"/>
    <property type="match status" value="1"/>
</dbReference>
<dbReference type="SUPFAM" id="SSF103473">
    <property type="entry name" value="MFS general substrate transporter"/>
    <property type="match status" value="1"/>
</dbReference>
<evidence type="ECO:0000313" key="21">
    <source>
        <dbReference type="EMBL" id="OQV22451.1"/>
    </source>
</evidence>
<feature type="region of interest" description="Disordered" evidence="18">
    <location>
        <begin position="1"/>
        <end position="80"/>
    </location>
</feature>
<evidence type="ECO:0000256" key="16">
    <source>
        <dbReference type="ARBA" id="ARBA00068050"/>
    </source>
</evidence>
<comment type="catalytic activity">
    <reaction evidence="12">
        <text>choline(out) = choline(in)</text>
        <dbReference type="Rhea" id="RHEA:32751"/>
        <dbReference type="ChEBI" id="CHEBI:15354"/>
    </reaction>
</comment>
<evidence type="ECO:0000256" key="15">
    <source>
        <dbReference type="ARBA" id="ARBA00060240"/>
    </source>
</evidence>
<comment type="similarity">
    <text evidence="14">Belongs to the major facilitator superfamily. Feline leukemia virus subgroup C receptor (TC 2.A.1.28.1) family.</text>
</comment>
<evidence type="ECO:0000256" key="8">
    <source>
        <dbReference type="ARBA" id="ARBA00023136"/>
    </source>
</evidence>
<dbReference type="Gene3D" id="1.20.1250.20">
    <property type="entry name" value="MFS general substrate transporter like domains"/>
    <property type="match status" value="2"/>
</dbReference>
<feature type="transmembrane region" description="Helical" evidence="19">
    <location>
        <begin position="238"/>
        <end position="258"/>
    </location>
</feature>
<keyword evidence="5 19" id="KW-0812">Transmembrane</keyword>
<feature type="compositionally biased region" description="Polar residues" evidence="18">
    <location>
        <begin position="29"/>
        <end position="47"/>
    </location>
</feature>
<dbReference type="GO" id="GO:0005886">
    <property type="term" value="C:plasma membrane"/>
    <property type="evidence" value="ECO:0007669"/>
    <property type="project" value="UniProtKB-SubCell"/>
</dbReference>
<feature type="domain" description="Major facilitator superfamily (MFS) profile" evidence="20">
    <location>
        <begin position="146"/>
        <end position="575"/>
    </location>
</feature>
<feature type="transmembrane region" description="Helical" evidence="19">
    <location>
        <begin position="393"/>
        <end position="414"/>
    </location>
</feature>
<evidence type="ECO:0000259" key="20">
    <source>
        <dbReference type="PROSITE" id="PS50850"/>
    </source>
</evidence>
<evidence type="ECO:0000256" key="14">
    <source>
        <dbReference type="ARBA" id="ARBA00046338"/>
    </source>
</evidence>
<keyword evidence="10" id="KW-0325">Glycoprotein</keyword>
<evidence type="ECO:0000256" key="5">
    <source>
        <dbReference type="ARBA" id="ARBA00022692"/>
    </source>
</evidence>
<feature type="transmembrane region" description="Helical" evidence="19">
    <location>
        <begin position="523"/>
        <end position="544"/>
    </location>
</feature>
<gene>
    <name evidence="21" type="ORF">BV898_03624</name>
</gene>
<feature type="transmembrane region" description="Helical" evidence="19">
    <location>
        <begin position="434"/>
        <end position="453"/>
    </location>
</feature>
<feature type="transmembrane region" description="Helical" evidence="19">
    <location>
        <begin position="337"/>
        <end position="356"/>
    </location>
</feature>
<feature type="compositionally biased region" description="Basic and acidic residues" evidence="18">
    <location>
        <begin position="63"/>
        <end position="73"/>
    </location>
</feature>
<evidence type="ECO:0000256" key="4">
    <source>
        <dbReference type="ARBA" id="ARBA00022553"/>
    </source>
</evidence>
<dbReference type="Pfam" id="PF07690">
    <property type="entry name" value="MFS_1"/>
    <property type="match status" value="1"/>
</dbReference>
<comment type="function">
    <text evidence="15">Uniporter that mediates the transport of extracellular choline and ethanolamine into cells, thereby playing a key role in phospholipid biosynthesis. Choline and ethanolamine are the precursors of phosphatidylcholine and phosphatidylethanolamine, respectively, the two most abundant phospholipids. Transport is not coupled with proton transport and is exclusively driven by the choline (or ethanolamine) gradient across the plasma membrane. Also acts as a heme b transporter that mediates heme efflux from the cytoplasm to the extracellular compartment.</text>
</comment>
<dbReference type="GO" id="GO:0015232">
    <property type="term" value="F:heme transmembrane transporter activity"/>
    <property type="evidence" value="ECO:0007669"/>
    <property type="project" value="UniProtKB-ARBA"/>
</dbReference>
<feature type="transmembrane region" description="Helical" evidence="19">
    <location>
        <begin position="211"/>
        <end position="232"/>
    </location>
</feature>
<feature type="compositionally biased region" description="Acidic residues" evidence="18">
    <location>
        <begin position="1"/>
        <end position="11"/>
    </location>
</feature>
<dbReference type="PANTHER" id="PTHR10924">
    <property type="entry name" value="MAJOR FACILITATOR SUPERFAMILY PROTEIN-RELATED"/>
    <property type="match status" value="1"/>
</dbReference>
<keyword evidence="6 19" id="KW-1133">Transmembrane helix</keyword>
<evidence type="ECO:0000256" key="12">
    <source>
        <dbReference type="ARBA" id="ARBA00036811"/>
    </source>
</evidence>
<keyword evidence="3" id="KW-1003">Cell membrane</keyword>
<sequence>MALDVDNDDEEAKVPLQSSTTKPIKVIANATTADMSRTNGNSSATSPDSRHNRNGSSSGDETIPLRKMDKEKSPAAVDGDAMYGKPRVVRADSRVYGVSHMFDRVTRFVSRGPNARRSDAFAGTLEENVPAPGEPQYRTTPRRWIMLTVFALYSMSNAFQWISYGIISDKIALFYGVGTLAVDWLSMIYMLTYIPLVFPAMWLLDKKGLRIVALIGSFGNFIGSAIKCFSPYPDRFVVTFVGQTISAISQIFILGLPARLAAVWFGAGEVALATAIGCFGNQLGVALGFLLPPILVPTVDVSVEGLQWDPATNQTIITDAVTNLTRLDLYGQNLATMFYGSTAINGFLFLIVVFVFQNAPRYPASPAQFAVLQEAATTTYFNWILILFKNWNFWMLLLSYGINVGAFYGISTLLSRCILEYYPGEDENAGRVGVTIVLSGLVGSFIGGLWLSWSGNYKTTTFLIYLLSFLSMIAFTATLSLGFLWLVFVISACLGFFMTGYLPVGFEFAAEITYPAPEGTSSGLLNCSAQIFGFILTSAMSAIVEAYDPIAGNSMLAAVLLFGTIMTFFIKSDLRRTNVNNANAAALANNVPQIMSPPGDVKR</sequence>
<reference evidence="22" key="1">
    <citation type="submission" date="2017-01" db="EMBL/GenBank/DDBJ databases">
        <title>Comparative genomics of anhydrobiosis in the tardigrade Hypsibius dujardini.</title>
        <authorList>
            <person name="Yoshida Y."/>
            <person name="Koutsovoulos G."/>
            <person name="Laetsch D."/>
            <person name="Stevens L."/>
            <person name="Kumar S."/>
            <person name="Horikawa D."/>
            <person name="Ishino K."/>
            <person name="Komine S."/>
            <person name="Tomita M."/>
            <person name="Blaxter M."/>
            <person name="Arakawa K."/>
        </authorList>
    </citation>
    <scope>NUCLEOTIDE SEQUENCE [LARGE SCALE GENOMIC DNA]</scope>
    <source>
        <strain evidence="22">Z151</strain>
    </source>
</reference>
<dbReference type="GO" id="GO:0031966">
    <property type="term" value="C:mitochondrial membrane"/>
    <property type="evidence" value="ECO:0007669"/>
    <property type="project" value="UniProtKB-ARBA"/>
</dbReference>
<evidence type="ECO:0000256" key="18">
    <source>
        <dbReference type="SAM" id="MobiDB-lite"/>
    </source>
</evidence>
<organism evidence="21 22">
    <name type="scientific">Hypsibius exemplaris</name>
    <name type="common">Freshwater tardigrade</name>
    <dbReference type="NCBI Taxonomy" id="2072580"/>
    <lineage>
        <taxon>Eukaryota</taxon>
        <taxon>Metazoa</taxon>
        <taxon>Ecdysozoa</taxon>
        <taxon>Tardigrada</taxon>
        <taxon>Eutardigrada</taxon>
        <taxon>Parachela</taxon>
        <taxon>Hypsibioidea</taxon>
        <taxon>Hypsibiidae</taxon>
        <taxon>Hypsibius</taxon>
    </lineage>
</organism>
<evidence type="ECO:0000256" key="11">
    <source>
        <dbReference type="ARBA" id="ARBA00035075"/>
    </source>
</evidence>
<dbReference type="OrthoDB" id="422206at2759"/>
<name>A0A1W0X512_HYPEX</name>
<dbReference type="GO" id="GO:0043249">
    <property type="term" value="P:erythrocyte maturation"/>
    <property type="evidence" value="ECO:0007669"/>
    <property type="project" value="UniProtKB-KW"/>
</dbReference>
<dbReference type="PROSITE" id="PS50850">
    <property type="entry name" value="MFS"/>
    <property type="match status" value="1"/>
</dbReference>
<evidence type="ECO:0000256" key="3">
    <source>
        <dbReference type="ARBA" id="ARBA00022475"/>
    </source>
</evidence>
<comment type="caution">
    <text evidence="21">The sequence shown here is derived from an EMBL/GenBank/DDBJ whole genome shotgun (WGS) entry which is preliminary data.</text>
</comment>
<dbReference type="InterPro" id="IPR011701">
    <property type="entry name" value="MFS"/>
</dbReference>
<accession>A0A1W0X512</accession>
<comment type="catalytic activity">
    <reaction evidence="13">
        <text>ethanolamine(in) = ethanolamine(out)</text>
        <dbReference type="Rhea" id="RHEA:32747"/>
        <dbReference type="ChEBI" id="CHEBI:57603"/>
    </reaction>
</comment>
<evidence type="ECO:0000256" key="17">
    <source>
        <dbReference type="ARBA" id="ARBA00080886"/>
    </source>
</evidence>
<comment type="subcellular location">
    <subcellularLocation>
        <location evidence="1">Cell membrane</location>
        <topology evidence="1">Multi-pass membrane protein</topology>
    </subcellularLocation>
</comment>
<dbReference type="AlphaFoldDB" id="A0A1W0X512"/>
<keyword evidence="9 21" id="KW-0675">Receptor</keyword>
<feature type="transmembrane region" description="Helical" evidence="19">
    <location>
        <begin position="550"/>
        <end position="570"/>
    </location>
</feature>
<evidence type="ECO:0000256" key="10">
    <source>
        <dbReference type="ARBA" id="ARBA00023180"/>
    </source>
</evidence>
<dbReference type="EMBL" id="MTYJ01000017">
    <property type="protein sequence ID" value="OQV22451.1"/>
    <property type="molecule type" value="Genomic_DNA"/>
</dbReference>
<evidence type="ECO:0000256" key="13">
    <source>
        <dbReference type="ARBA" id="ARBA00045087"/>
    </source>
</evidence>
<keyword evidence="7" id="KW-0265">Erythrocyte maturation</keyword>
<evidence type="ECO:0000256" key="6">
    <source>
        <dbReference type="ARBA" id="ARBA00022989"/>
    </source>
</evidence>
<keyword evidence="2" id="KW-0813">Transport</keyword>
<comment type="catalytic activity">
    <reaction evidence="11">
        <text>heme b(in) = heme b(out)</text>
        <dbReference type="Rhea" id="RHEA:75443"/>
        <dbReference type="ChEBI" id="CHEBI:60344"/>
    </reaction>
</comment>
<evidence type="ECO:0000313" key="22">
    <source>
        <dbReference type="Proteomes" id="UP000192578"/>
    </source>
</evidence>
<feature type="transmembrane region" description="Helical" evidence="19">
    <location>
        <begin position="144"/>
        <end position="164"/>
    </location>
</feature>
<dbReference type="GO" id="GO:0020037">
    <property type="term" value="F:heme binding"/>
    <property type="evidence" value="ECO:0007669"/>
    <property type="project" value="TreeGrafter"/>
</dbReference>
<proteinExistence type="inferred from homology"/>
<evidence type="ECO:0000256" key="19">
    <source>
        <dbReference type="SAM" id="Phobius"/>
    </source>
</evidence>
<dbReference type="FunFam" id="1.20.1250.20:FF:000184">
    <property type="entry name" value="Feline leukemia virus subgroup C receptor-related protein 1"/>
    <property type="match status" value="1"/>
</dbReference>
<feature type="transmembrane region" description="Helical" evidence="19">
    <location>
        <begin position="460"/>
        <end position="477"/>
    </location>
</feature>
<protein>
    <recommendedName>
        <fullName evidence="16">Choline/ethanolamine transporter FLVCR1</fullName>
    </recommendedName>
    <alternativeName>
        <fullName evidence="17">Heme transporter FLVCR1</fullName>
    </alternativeName>
</protein>
<evidence type="ECO:0000256" key="2">
    <source>
        <dbReference type="ARBA" id="ARBA00022448"/>
    </source>
</evidence>
<dbReference type="GO" id="GO:0006783">
    <property type="term" value="P:heme biosynthetic process"/>
    <property type="evidence" value="ECO:0007669"/>
    <property type="project" value="UniProtKB-ARBA"/>
</dbReference>
<feature type="transmembrane region" description="Helical" evidence="19">
    <location>
        <begin position="184"/>
        <end position="204"/>
    </location>
</feature>
<keyword evidence="8 19" id="KW-0472">Membrane</keyword>
<dbReference type="InterPro" id="IPR020846">
    <property type="entry name" value="MFS_dom"/>
</dbReference>
<evidence type="ECO:0000256" key="1">
    <source>
        <dbReference type="ARBA" id="ARBA00004651"/>
    </source>
</evidence>
<feature type="transmembrane region" description="Helical" evidence="19">
    <location>
        <begin position="270"/>
        <end position="291"/>
    </location>
</feature>